<feature type="binding site" evidence="8">
    <location>
        <position position="453"/>
    </location>
    <ligand>
        <name>substrate</name>
    </ligand>
</feature>
<keyword evidence="13" id="KW-0645">Protease</keyword>
<evidence type="ECO:0000256" key="4">
    <source>
        <dbReference type="ARBA" id="ARBA00022960"/>
    </source>
</evidence>
<evidence type="ECO:0000256" key="10">
    <source>
        <dbReference type="SAM" id="MobiDB-lite"/>
    </source>
</evidence>
<dbReference type="GO" id="GO:0008360">
    <property type="term" value="P:regulation of cell shape"/>
    <property type="evidence" value="ECO:0007669"/>
    <property type="project" value="UniProtKB-KW"/>
</dbReference>
<keyword evidence="14" id="KW-1185">Reference proteome</keyword>
<accession>A0A8J7HD52</accession>
<evidence type="ECO:0000256" key="2">
    <source>
        <dbReference type="ARBA" id="ARBA00022729"/>
    </source>
</evidence>
<dbReference type="Proteomes" id="UP000623269">
    <property type="component" value="Unassembled WGS sequence"/>
</dbReference>
<dbReference type="SUPFAM" id="SSF56601">
    <property type="entry name" value="beta-lactamase/transpeptidase-like"/>
    <property type="match status" value="1"/>
</dbReference>
<evidence type="ECO:0000256" key="1">
    <source>
        <dbReference type="ARBA" id="ARBA00007164"/>
    </source>
</evidence>
<dbReference type="InterPro" id="IPR012338">
    <property type="entry name" value="Beta-lactam/transpept-like"/>
</dbReference>
<evidence type="ECO:0000256" key="9">
    <source>
        <dbReference type="RuleBase" id="RU004016"/>
    </source>
</evidence>
<dbReference type="GO" id="GO:0009252">
    <property type="term" value="P:peptidoglycan biosynthetic process"/>
    <property type="evidence" value="ECO:0007669"/>
    <property type="project" value="UniProtKB-KW"/>
</dbReference>
<evidence type="ECO:0000256" key="8">
    <source>
        <dbReference type="PIRSR" id="PIRSR618044-2"/>
    </source>
</evidence>
<dbReference type="GO" id="GO:0009002">
    <property type="term" value="F:serine-type D-Ala-D-Ala carboxypeptidase activity"/>
    <property type="evidence" value="ECO:0007669"/>
    <property type="project" value="InterPro"/>
</dbReference>
<keyword evidence="3" id="KW-0378">Hydrolase</keyword>
<evidence type="ECO:0000313" key="14">
    <source>
        <dbReference type="Proteomes" id="UP000623269"/>
    </source>
</evidence>
<dbReference type="InterPro" id="IPR018044">
    <property type="entry name" value="Peptidase_S11"/>
</dbReference>
<evidence type="ECO:0000256" key="5">
    <source>
        <dbReference type="ARBA" id="ARBA00022984"/>
    </source>
</evidence>
<dbReference type="Pfam" id="PF00768">
    <property type="entry name" value="Peptidase_S11"/>
    <property type="match status" value="1"/>
</dbReference>
<feature type="region of interest" description="Disordered" evidence="10">
    <location>
        <begin position="68"/>
        <end position="189"/>
    </location>
</feature>
<keyword evidence="4" id="KW-0133">Cell shape</keyword>
<dbReference type="Gene3D" id="3.40.710.10">
    <property type="entry name" value="DD-peptidase/beta-lactamase superfamily"/>
    <property type="match status" value="1"/>
</dbReference>
<evidence type="ECO:0000259" key="12">
    <source>
        <dbReference type="Pfam" id="PF00768"/>
    </source>
</evidence>
<keyword evidence="6" id="KW-0961">Cell wall biogenesis/degradation</keyword>
<gene>
    <name evidence="13" type="ORF">I5677_05975</name>
</gene>
<evidence type="ECO:0000256" key="11">
    <source>
        <dbReference type="SAM" id="SignalP"/>
    </source>
</evidence>
<feature type="chain" id="PRO_5039548454" evidence="11">
    <location>
        <begin position="23"/>
        <end position="500"/>
    </location>
</feature>
<evidence type="ECO:0000256" key="3">
    <source>
        <dbReference type="ARBA" id="ARBA00022801"/>
    </source>
</evidence>
<comment type="caution">
    <text evidence="13">The sequence shown here is derived from an EMBL/GenBank/DDBJ whole genome shotgun (WGS) entry which is preliminary data.</text>
</comment>
<feature type="domain" description="Peptidase S11 D-alanyl-D-alanine carboxypeptidase A N-terminal" evidence="12">
    <location>
        <begin position="240"/>
        <end position="483"/>
    </location>
</feature>
<keyword evidence="13" id="KW-0121">Carboxypeptidase</keyword>
<name>A0A8J7HD52_9FIRM</name>
<organism evidence="13 14">
    <name type="scientific">Mobilitalea sibirica</name>
    <dbReference type="NCBI Taxonomy" id="1462919"/>
    <lineage>
        <taxon>Bacteria</taxon>
        <taxon>Bacillati</taxon>
        <taxon>Bacillota</taxon>
        <taxon>Clostridia</taxon>
        <taxon>Lachnospirales</taxon>
        <taxon>Lachnospiraceae</taxon>
        <taxon>Mobilitalea</taxon>
    </lineage>
</organism>
<protein>
    <submittedName>
        <fullName evidence="13">D-alanyl-D-alanine carboxypeptidase</fullName>
    </submittedName>
</protein>
<feature type="active site" description="Proton acceptor" evidence="7">
    <location>
        <position position="276"/>
    </location>
</feature>
<dbReference type="InterPro" id="IPR001967">
    <property type="entry name" value="Peptidase_S11_N"/>
</dbReference>
<dbReference type="GO" id="GO:0006508">
    <property type="term" value="P:proteolysis"/>
    <property type="evidence" value="ECO:0007669"/>
    <property type="project" value="InterPro"/>
</dbReference>
<dbReference type="AlphaFoldDB" id="A0A8J7HD52"/>
<evidence type="ECO:0000256" key="6">
    <source>
        <dbReference type="ARBA" id="ARBA00023316"/>
    </source>
</evidence>
<dbReference type="EMBL" id="JAEAGR010000004">
    <property type="protein sequence ID" value="MBH1940444.1"/>
    <property type="molecule type" value="Genomic_DNA"/>
</dbReference>
<dbReference type="PRINTS" id="PR00725">
    <property type="entry name" value="DADACBPTASE1"/>
</dbReference>
<reference evidence="13" key="1">
    <citation type="submission" date="2020-12" db="EMBL/GenBank/DDBJ databases">
        <title>M. sibirica DSM 26468T genome.</title>
        <authorList>
            <person name="Thieme N."/>
            <person name="Rettenmaier R."/>
            <person name="Zverlov V."/>
            <person name="Liebl W."/>
        </authorList>
    </citation>
    <scope>NUCLEOTIDE SEQUENCE</scope>
    <source>
        <strain evidence="13">DSM 26468</strain>
    </source>
</reference>
<feature type="compositionally biased region" description="Basic and acidic residues" evidence="10">
    <location>
        <begin position="85"/>
        <end position="102"/>
    </location>
</feature>
<feature type="signal peptide" evidence="11">
    <location>
        <begin position="1"/>
        <end position="22"/>
    </location>
</feature>
<dbReference type="PANTHER" id="PTHR21581">
    <property type="entry name" value="D-ALANYL-D-ALANINE CARBOXYPEPTIDASE"/>
    <property type="match status" value="1"/>
</dbReference>
<keyword evidence="2 11" id="KW-0732">Signal</keyword>
<proteinExistence type="inferred from homology"/>
<sequence>MSKKKQFGLILFACLVMTGLFAGVNLMTREGSTANDNKQQIELTENDSQQVDVSEEIAEETKVNSLTDETIDLAKEEPWLSANPSDKESSLESTIVDERISDTDLNTQEATGIMDVTQDNSPDHTSQNIVEENSDNVNNEASASTDNTVEKVSDGVGGETSNLSSSEEEANSSEDSVKGNQDIEVSTNNNSEEVKEAIVEIIKPDLGLIYDCSTIDYLSYIPKELVYDSAIETALDISNPSLKITAKAAILIDADTMDVLYHKDAVTPVFPASTAKLLNVLVTLDWCKLDEEVTVGEEVKYIASDSSKALLVRGHVVTIKNLLEGMLLPSGNDAAYVAAAYVGRKSLKNEDATGEEAIKEFMRLMNEKAISLGATNSCFKTPDGYDAIGQYTTAYDMGMIGIAAAKNEIITNISKKSTSKNIFASGEMIRWKNSNSLVNKGSSRYYPYALGLKTGTTTMAGRCLVAAARKGDKTVVAVIMNSTSTGRYQDATKLLDFGLQ</sequence>
<comment type="similarity">
    <text evidence="1 9">Belongs to the peptidase S11 family.</text>
</comment>
<feature type="active site" description="Acyl-ester intermediate" evidence="7">
    <location>
        <position position="273"/>
    </location>
</feature>
<feature type="compositionally biased region" description="Polar residues" evidence="10">
    <location>
        <begin position="117"/>
        <end position="147"/>
    </location>
</feature>
<keyword evidence="5" id="KW-0573">Peptidoglycan synthesis</keyword>
<dbReference type="GO" id="GO:0071555">
    <property type="term" value="P:cell wall organization"/>
    <property type="evidence" value="ECO:0007669"/>
    <property type="project" value="UniProtKB-KW"/>
</dbReference>
<evidence type="ECO:0000313" key="13">
    <source>
        <dbReference type="EMBL" id="MBH1940444.1"/>
    </source>
</evidence>
<dbReference type="PANTHER" id="PTHR21581:SF33">
    <property type="entry name" value="D-ALANYL-D-ALANINE CARBOXYPEPTIDASE DACB"/>
    <property type="match status" value="1"/>
</dbReference>
<evidence type="ECO:0000256" key="7">
    <source>
        <dbReference type="PIRSR" id="PIRSR618044-1"/>
    </source>
</evidence>
<feature type="active site" evidence="7">
    <location>
        <position position="330"/>
    </location>
</feature>
<dbReference type="RefSeq" id="WP_197660666.1">
    <property type="nucleotide sequence ID" value="NZ_JAEAGR010000004.1"/>
</dbReference>